<dbReference type="EMBL" id="BAABGX010000002">
    <property type="protein sequence ID" value="GAA4308313.1"/>
    <property type="molecule type" value="Genomic_DNA"/>
</dbReference>
<feature type="chain" id="PRO_5046060879" description="Lumazine-binding" evidence="1">
    <location>
        <begin position="20"/>
        <end position="152"/>
    </location>
</feature>
<dbReference type="InterPro" id="IPR039437">
    <property type="entry name" value="FrzH/put_lumazine-bd"/>
</dbReference>
<dbReference type="InterPro" id="IPR032710">
    <property type="entry name" value="NTF2-like_dom_sf"/>
</dbReference>
<dbReference type="SUPFAM" id="SSF54427">
    <property type="entry name" value="NTF2-like"/>
    <property type="match status" value="1"/>
</dbReference>
<comment type="caution">
    <text evidence="2">The sequence shown here is derived from an EMBL/GenBank/DDBJ whole genome shotgun (WGS) entry which is preliminary data.</text>
</comment>
<dbReference type="Proteomes" id="UP001501844">
    <property type="component" value="Unassembled WGS sequence"/>
</dbReference>
<dbReference type="Pfam" id="PF12893">
    <property type="entry name" value="Lumazine_bd_2"/>
    <property type="match status" value="1"/>
</dbReference>
<evidence type="ECO:0000256" key="1">
    <source>
        <dbReference type="SAM" id="SignalP"/>
    </source>
</evidence>
<keyword evidence="1" id="KW-0732">Signal</keyword>
<evidence type="ECO:0008006" key="4">
    <source>
        <dbReference type="Google" id="ProtNLM"/>
    </source>
</evidence>
<protein>
    <recommendedName>
        <fullName evidence="4">Lumazine-binding</fullName>
    </recommendedName>
</protein>
<sequence length="152" mass="17205">MKKLFLSLTLCLVSVLGWAQCVSTEQDKAGVQAACMDYIQAFYKADTTIAYRSVHPKLQKRGFSFSQANQIYSQQLEMPFPALISLAKRWNKDGKQANATSVQTVQILDICDKTASAKVTAVWGIDYIHLVKEDGKWWVMNVLWQSLPNQKK</sequence>
<dbReference type="Gene3D" id="3.10.450.50">
    <property type="match status" value="1"/>
</dbReference>
<evidence type="ECO:0000313" key="3">
    <source>
        <dbReference type="Proteomes" id="UP001501844"/>
    </source>
</evidence>
<accession>A0ABP8FPR2</accession>
<dbReference type="RefSeq" id="WP_345166556.1">
    <property type="nucleotide sequence ID" value="NZ_BAABGX010000002.1"/>
</dbReference>
<keyword evidence="3" id="KW-1185">Reference proteome</keyword>
<evidence type="ECO:0000313" key="2">
    <source>
        <dbReference type="EMBL" id="GAA4308313.1"/>
    </source>
</evidence>
<organism evidence="2 3">
    <name type="scientific">Nibribacter koreensis</name>
    <dbReference type="NCBI Taxonomy" id="1084519"/>
    <lineage>
        <taxon>Bacteria</taxon>
        <taxon>Pseudomonadati</taxon>
        <taxon>Bacteroidota</taxon>
        <taxon>Cytophagia</taxon>
        <taxon>Cytophagales</taxon>
        <taxon>Hymenobacteraceae</taxon>
        <taxon>Nibribacter</taxon>
    </lineage>
</organism>
<gene>
    <name evidence="2" type="ORF">GCM10023183_24780</name>
</gene>
<name>A0ABP8FPR2_9BACT</name>
<feature type="signal peptide" evidence="1">
    <location>
        <begin position="1"/>
        <end position="19"/>
    </location>
</feature>
<reference evidence="3" key="1">
    <citation type="journal article" date="2019" name="Int. J. Syst. Evol. Microbiol.">
        <title>The Global Catalogue of Microorganisms (GCM) 10K type strain sequencing project: providing services to taxonomists for standard genome sequencing and annotation.</title>
        <authorList>
            <consortium name="The Broad Institute Genomics Platform"/>
            <consortium name="The Broad Institute Genome Sequencing Center for Infectious Disease"/>
            <person name="Wu L."/>
            <person name="Ma J."/>
        </authorList>
    </citation>
    <scope>NUCLEOTIDE SEQUENCE [LARGE SCALE GENOMIC DNA]</scope>
    <source>
        <strain evidence="3">JCM 17917</strain>
    </source>
</reference>
<proteinExistence type="predicted"/>